<name>A0A0C5WML1_9GAMM</name>
<evidence type="ECO:0000313" key="5">
    <source>
        <dbReference type="Proteomes" id="UP000032303"/>
    </source>
</evidence>
<dbReference type="Proteomes" id="UP000032303">
    <property type="component" value="Chromosome 2"/>
</dbReference>
<evidence type="ECO:0000313" key="4">
    <source>
        <dbReference type="EMBL" id="AJR08368.1"/>
    </source>
</evidence>
<dbReference type="PATRIC" id="fig|658445.3.peg.3618"/>
<evidence type="ECO:0000256" key="2">
    <source>
        <dbReference type="ARBA" id="ARBA00022857"/>
    </source>
</evidence>
<gene>
    <name evidence="4" type="ORF">H744_2c1695</name>
</gene>
<sequence length="281" mass="31886">MENKLIVVVGATGKQGQSVIDALMNNGYRIRALVRNPEKVASLFPPGVEIFKGDLSDKTSLRLLLDDAYGLFIVLPYSKESMMYGKVLLELAKESNLEHIVYSSVGGAERYTKVDHYNYKTRVERFLKSLDIPYTILRPVGYMETFASAKMTKVMTGLLSLYLDANKKFQLISLQDIGRFVEIAFSNPDKYQGTELEIAGDELSLVELIEKINQLNHVQLSPMKFPRFTKHLLPKIMKQMFTFYADDGWKADIGGLKTANAKLLSFDDWLSTIDVDTFNKR</sequence>
<evidence type="ECO:0000256" key="1">
    <source>
        <dbReference type="ARBA" id="ARBA00006328"/>
    </source>
</evidence>
<dbReference type="SUPFAM" id="SSF51735">
    <property type="entry name" value="NAD(P)-binding Rossmann-fold domains"/>
    <property type="match status" value="1"/>
</dbReference>
<feature type="domain" description="NmrA-like" evidence="3">
    <location>
        <begin position="3"/>
        <end position="213"/>
    </location>
</feature>
<dbReference type="PANTHER" id="PTHR42748:SF7">
    <property type="entry name" value="NMRA LIKE REDOX SENSOR 1-RELATED"/>
    <property type="match status" value="1"/>
</dbReference>
<keyword evidence="5" id="KW-1185">Reference proteome</keyword>
<dbReference type="CDD" id="cd05251">
    <property type="entry name" value="NmrA_like_SDR_a"/>
    <property type="match status" value="1"/>
</dbReference>
<dbReference type="InterPro" id="IPR008030">
    <property type="entry name" value="NmrA-like"/>
</dbReference>
<protein>
    <submittedName>
        <fullName evidence="4">Putative NmrA family protein</fullName>
    </submittedName>
</protein>
<dbReference type="HOGENOM" id="CLU_007383_8_1_6"/>
<keyword evidence="2" id="KW-0521">NADP</keyword>
<reference evidence="4 5" key="1">
    <citation type="submission" date="2013-05" db="EMBL/GenBank/DDBJ databases">
        <title>Complete genome sequence of the lipase-producing bacterium Photobacterium gaetbulicola Gung47.</title>
        <authorList>
            <person name="Kim Y.-O."/>
        </authorList>
    </citation>
    <scope>NUCLEOTIDE SEQUENCE [LARGE SCALE GENOMIC DNA]</scope>
    <source>
        <strain evidence="4 5">Gung47</strain>
    </source>
</reference>
<dbReference type="Gene3D" id="3.90.25.10">
    <property type="entry name" value="UDP-galactose 4-epimerase, domain 1"/>
    <property type="match status" value="1"/>
</dbReference>
<dbReference type="PANTHER" id="PTHR42748">
    <property type="entry name" value="NITROGEN METABOLITE REPRESSION PROTEIN NMRA FAMILY MEMBER"/>
    <property type="match status" value="1"/>
</dbReference>
<evidence type="ECO:0000259" key="3">
    <source>
        <dbReference type="Pfam" id="PF05368"/>
    </source>
</evidence>
<comment type="similarity">
    <text evidence="1">Belongs to the NmrA-type oxidoreductase family.</text>
</comment>
<dbReference type="Pfam" id="PF05368">
    <property type="entry name" value="NmrA"/>
    <property type="match status" value="1"/>
</dbReference>
<proteinExistence type="inferred from homology"/>
<dbReference type="InterPro" id="IPR036291">
    <property type="entry name" value="NAD(P)-bd_dom_sf"/>
</dbReference>
<dbReference type="Gene3D" id="3.40.50.720">
    <property type="entry name" value="NAD(P)-binding Rossmann-like Domain"/>
    <property type="match status" value="1"/>
</dbReference>
<organism evidence="4 5">
    <name type="scientific">Photobacterium gaetbulicola Gung47</name>
    <dbReference type="NCBI Taxonomy" id="658445"/>
    <lineage>
        <taxon>Bacteria</taxon>
        <taxon>Pseudomonadati</taxon>
        <taxon>Pseudomonadota</taxon>
        <taxon>Gammaproteobacteria</taxon>
        <taxon>Vibrionales</taxon>
        <taxon>Vibrionaceae</taxon>
        <taxon>Photobacterium</taxon>
    </lineage>
</organism>
<dbReference type="EMBL" id="CP005974">
    <property type="protein sequence ID" value="AJR08368.1"/>
    <property type="molecule type" value="Genomic_DNA"/>
</dbReference>
<dbReference type="AlphaFoldDB" id="A0A0C5WML1"/>
<accession>A0A0C5WML1</accession>
<dbReference type="STRING" id="658445.H744_2c1695"/>
<dbReference type="KEGG" id="pgb:H744_2c1695"/>
<dbReference type="InterPro" id="IPR051164">
    <property type="entry name" value="NmrA-like_oxidored"/>
</dbReference>